<dbReference type="OrthoDB" id="422574at2759"/>
<dbReference type="CDD" id="cd03053">
    <property type="entry name" value="GST_N_Phi"/>
    <property type="match status" value="1"/>
</dbReference>
<evidence type="ECO:0000313" key="10">
    <source>
        <dbReference type="Proteomes" id="UP000504603"/>
    </source>
</evidence>
<feature type="domain" description="GST N-terminal" evidence="8">
    <location>
        <begin position="3"/>
        <end position="84"/>
    </location>
</feature>
<comment type="subcellular location">
    <subcellularLocation>
        <location evidence="1">Cytoplasm</location>
        <location evidence="1">Cytosol</location>
    </subcellularLocation>
</comment>
<dbReference type="AlphaFoldDB" id="A0A6J1DE37"/>
<dbReference type="RefSeq" id="XP_022151657.1">
    <property type="nucleotide sequence ID" value="XM_022295965.1"/>
</dbReference>
<dbReference type="InterPro" id="IPR004046">
    <property type="entry name" value="GST_C"/>
</dbReference>
<dbReference type="Gene3D" id="3.40.30.10">
    <property type="entry name" value="Glutaredoxin"/>
    <property type="match status" value="1"/>
</dbReference>
<comment type="catalytic activity">
    <reaction evidence="7">
        <text>RX + glutathione = an S-substituted glutathione + a halide anion + H(+)</text>
        <dbReference type="Rhea" id="RHEA:16437"/>
        <dbReference type="ChEBI" id="CHEBI:15378"/>
        <dbReference type="ChEBI" id="CHEBI:16042"/>
        <dbReference type="ChEBI" id="CHEBI:17792"/>
        <dbReference type="ChEBI" id="CHEBI:57925"/>
        <dbReference type="ChEBI" id="CHEBI:90779"/>
        <dbReference type="EC" id="2.5.1.18"/>
    </reaction>
</comment>
<dbReference type="InterPro" id="IPR004045">
    <property type="entry name" value="Glutathione_S-Trfase_N"/>
</dbReference>
<evidence type="ECO:0000256" key="5">
    <source>
        <dbReference type="ARBA" id="ARBA00022575"/>
    </source>
</evidence>
<evidence type="ECO:0000256" key="1">
    <source>
        <dbReference type="ARBA" id="ARBA00004514"/>
    </source>
</evidence>
<evidence type="ECO:0000256" key="2">
    <source>
        <dbReference type="ARBA" id="ARBA00010128"/>
    </source>
</evidence>
<dbReference type="PANTHER" id="PTHR43900:SF47">
    <property type="entry name" value="GLUTATHIONE S-TRANSFERASE F6-RELATED"/>
    <property type="match status" value="1"/>
</dbReference>
<dbReference type="GO" id="GO:0006749">
    <property type="term" value="P:glutathione metabolic process"/>
    <property type="evidence" value="ECO:0007669"/>
    <property type="project" value="TreeGrafter"/>
</dbReference>
<dbReference type="PROSITE" id="PS50405">
    <property type="entry name" value="GST_CTER"/>
    <property type="match status" value="1"/>
</dbReference>
<dbReference type="GeneID" id="111019568"/>
<dbReference type="KEGG" id="mcha:111019568"/>
<dbReference type="EC" id="2.5.1.18" evidence="3"/>
<keyword evidence="5" id="KW-0216">Detoxification</keyword>
<proteinExistence type="inferred from homology"/>
<dbReference type="Proteomes" id="UP000504603">
    <property type="component" value="Unplaced"/>
</dbReference>
<dbReference type="FunFam" id="1.20.1050.10:FF:000004">
    <property type="entry name" value="Glutathione S-transferase F2"/>
    <property type="match status" value="1"/>
</dbReference>
<keyword evidence="4" id="KW-0963">Cytoplasm</keyword>
<gene>
    <name evidence="11" type="primary">LOC111019568</name>
</gene>
<dbReference type="PROSITE" id="PS50404">
    <property type="entry name" value="GST_NTER"/>
    <property type="match status" value="1"/>
</dbReference>
<dbReference type="GO" id="GO:0005829">
    <property type="term" value="C:cytosol"/>
    <property type="evidence" value="ECO:0007669"/>
    <property type="project" value="UniProtKB-SubCell"/>
</dbReference>
<dbReference type="InterPro" id="IPR036282">
    <property type="entry name" value="Glutathione-S-Trfase_C_sf"/>
</dbReference>
<dbReference type="FunFam" id="3.40.30.10:FF:000016">
    <property type="entry name" value="Glutathione S-transferase F2"/>
    <property type="match status" value="1"/>
</dbReference>
<evidence type="ECO:0000313" key="11">
    <source>
        <dbReference type="RefSeq" id="XP_022151657.1"/>
    </source>
</evidence>
<dbReference type="Pfam" id="PF02798">
    <property type="entry name" value="GST_N"/>
    <property type="match status" value="1"/>
</dbReference>
<reference evidence="11" key="1">
    <citation type="submission" date="2025-08" db="UniProtKB">
        <authorList>
            <consortium name="RefSeq"/>
        </authorList>
    </citation>
    <scope>IDENTIFICATION</scope>
    <source>
        <strain evidence="11">OHB3-1</strain>
    </source>
</reference>
<evidence type="ECO:0000256" key="6">
    <source>
        <dbReference type="ARBA" id="ARBA00022679"/>
    </source>
</evidence>
<dbReference type="CDD" id="cd03187">
    <property type="entry name" value="GST_C_Phi"/>
    <property type="match status" value="1"/>
</dbReference>
<sequence length="216" mass="24148">MASSIKVHGIPISTATCRVLACLYEKELQFELVNVKMHEEEHKKEPFLSLNPFGQIPGFQDGDFSLFESRAITQYISANYATNGTQLISQDPKKMGAILTWVEVESHHFDQAAMKVIWELCLKPMLGLGEADAAVAEKGEAELGKVLDIYEKKLAQSTYLAGESFTLADLHHLPTLDYLMGTRSKKLFEARPHVNAWVADIMARPAWAKVLALRTQ</sequence>
<dbReference type="InterPro" id="IPR040079">
    <property type="entry name" value="Glutathione_S-Trfase"/>
</dbReference>
<dbReference type="SFLD" id="SFLDG01154">
    <property type="entry name" value="Main.5:_Phi-like"/>
    <property type="match status" value="1"/>
</dbReference>
<dbReference type="GO" id="GO:0004364">
    <property type="term" value="F:glutathione transferase activity"/>
    <property type="evidence" value="ECO:0007669"/>
    <property type="project" value="UniProtKB-EC"/>
</dbReference>
<keyword evidence="10" id="KW-1185">Reference proteome</keyword>
<comment type="similarity">
    <text evidence="2">Belongs to the GST superfamily. Phi family.</text>
</comment>
<dbReference type="Gene3D" id="1.20.1050.10">
    <property type="match status" value="1"/>
</dbReference>
<protein>
    <recommendedName>
        <fullName evidence="3">glutathione transferase</fullName>
        <ecNumber evidence="3">2.5.1.18</ecNumber>
    </recommendedName>
</protein>
<dbReference type="GO" id="GO:0009407">
    <property type="term" value="P:toxin catabolic process"/>
    <property type="evidence" value="ECO:0007669"/>
    <property type="project" value="UniProtKB-ARBA"/>
</dbReference>
<dbReference type="Pfam" id="PF00043">
    <property type="entry name" value="GST_C"/>
    <property type="match status" value="1"/>
</dbReference>
<dbReference type="SFLD" id="SFLDG00358">
    <property type="entry name" value="Main_(cytGST)"/>
    <property type="match status" value="1"/>
</dbReference>
<keyword evidence="6" id="KW-0808">Transferase</keyword>
<accession>A0A6J1DE37</accession>
<dbReference type="InterPro" id="IPR010987">
    <property type="entry name" value="Glutathione-S-Trfase_C-like"/>
</dbReference>
<dbReference type="GO" id="GO:0043295">
    <property type="term" value="F:glutathione binding"/>
    <property type="evidence" value="ECO:0007669"/>
    <property type="project" value="TreeGrafter"/>
</dbReference>
<feature type="domain" description="GST C-terminal" evidence="9">
    <location>
        <begin position="91"/>
        <end position="216"/>
    </location>
</feature>
<dbReference type="InterPro" id="IPR034347">
    <property type="entry name" value="GST_Phi_C"/>
</dbReference>
<name>A0A6J1DE37_MOMCH</name>
<evidence type="ECO:0000256" key="7">
    <source>
        <dbReference type="ARBA" id="ARBA00047960"/>
    </source>
</evidence>
<organism evidence="10 11">
    <name type="scientific">Momordica charantia</name>
    <name type="common">Bitter gourd</name>
    <name type="synonym">Balsam pear</name>
    <dbReference type="NCBI Taxonomy" id="3673"/>
    <lineage>
        <taxon>Eukaryota</taxon>
        <taxon>Viridiplantae</taxon>
        <taxon>Streptophyta</taxon>
        <taxon>Embryophyta</taxon>
        <taxon>Tracheophyta</taxon>
        <taxon>Spermatophyta</taxon>
        <taxon>Magnoliopsida</taxon>
        <taxon>eudicotyledons</taxon>
        <taxon>Gunneridae</taxon>
        <taxon>Pentapetalae</taxon>
        <taxon>rosids</taxon>
        <taxon>fabids</taxon>
        <taxon>Cucurbitales</taxon>
        <taxon>Cucurbitaceae</taxon>
        <taxon>Momordiceae</taxon>
        <taxon>Momordica</taxon>
    </lineage>
</organism>
<dbReference type="SUPFAM" id="SSF47616">
    <property type="entry name" value="GST C-terminal domain-like"/>
    <property type="match status" value="1"/>
</dbReference>
<evidence type="ECO:0000256" key="3">
    <source>
        <dbReference type="ARBA" id="ARBA00012452"/>
    </source>
</evidence>
<evidence type="ECO:0000259" key="9">
    <source>
        <dbReference type="PROSITE" id="PS50405"/>
    </source>
</evidence>
<dbReference type="InterPro" id="IPR036249">
    <property type="entry name" value="Thioredoxin-like_sf"/>
</dbReference>
<dbReference type="PANTHER" id="PTHR43900">
    <property type="entry name" value="GLUTATHIONE S-TRANSFERASE RHO"/>
    <property type="match status" value="1"/>
</dbReference>
<evidence type="ECO:0000259" key="8">
    <source>
        <dbReference type="PROSITE" id="PS50404"/>
    </source>
</evidence>
<dbReference type="SUPFAM" id="SSF52833">
    <property type="entry name" value="Thioredoxin-like"/>
    <property type="match status" value="1"/>
</dbReference>
<dbReference type="SFLD" id="SFLDS00019">
    <property type="entry name" value="Glutathione_Transferase_(cytos"/>
    <property type="match status" value="1"/>
</dbReference>
<evidence type="ECO:0000256" key="4">
    <source>
        <dbReference type="ARBA" id="ARBA00022490"/>
    </source>
</evidence>